<dbReference type="EMBL" id="JAUTXU010000056">
    <property type="protein sequence ID" value="KAK3714302.1"/>
    <property type="molecule type" value="Genomic_DNA"/>
</dbReference>
<accession>A0ACC3NCI4</accession>
<evidence type="ECO:0000313" key="1">
    <source>
        <dbReference type="EMBL" id="KAK3714302.1"/>
    </source>
</evidence>
<reference evidence="1" key="1">
    <citation type="submission" date="2023-07" db="EMBL/GenBank/DDBJ databases">
        <title>Black Yeasts Isolated from many extreme environments.</title>
        <authorList>
            <person name="Coleine C."/>
            <person name="Stajich J.E."/>
            <person name="Selbmann L."/>
        </authorList>
    </citation>
    <scope>NUCLEOTIDE SEQUENCE</scope>
    <source>
        <strain evidence="1">CCFEE 5714</strain>
    </source>
</reference>
<sequence>MAQPAFDATQSFGQEAFTDIIFVQVGGRKIKCHKLVLCHASEPLRALCLASGQSGNVIELRDENYEAIEAMLKYIYTLRYDENLSVAQKRKRTLHIETMAVALRYRIKGLFITAGRGLVASVEAAGTRHDVTWVVELIKVLLKYHAAHPLVARFMDRLAHTHLHRLMEKAEFRDLCSSEHGRPLLGLVLKAIERGIHMSERKLVRCHACQKTWMGENIDACPVCGATCKQARTITPCWVKM</sequence>
<evidence type="ECO:0000313" key="2">
    <source>
        <dbReference type="Proteomes" id="UP001281147"/>
    </source>
</evidence>
<keyword evidence="2" id="KW-1185">Reference proteome</keyword>
<gene>
    <name evidence="1" type="ORF">LTR37_007888</name>
</gene>
<protein>
    <submittedName>
        <fullName evidence="1">Uncharacterized protein</fullName>
    </submittedName>
</protein>
<organism evidence="1 2">
    <name type="scientific">Vermiconidia calcicola</name>
    <dbReference type="NCBI Taxonomy" id="1690605"/>
    <lineage>
        <taxon>Eukaryota</taxon>
        <taxon>Fungi</taxon>
        <taxon>Dikarya</taxon>
        <taxon>Ascomycota</taxon>
        <taxon>Pezizomycotina</taxon>
        <taxon>Dothideomycetes</taxon>
        <taxon>Dothideomycetidae</taxon>
        <taxon>Mycosphaerellales</taxon>
        <taxon>Extremaceae</taxon>
        <taxon>Vermiconidia</taxon>
    </lineage>
</organism>
<proteinExistence type="predicted"/>
<name>A0ACC3NCI4_9PEZI</name>
<dbReference type="Proteomes" id="UP001281147">
    <property type="component" value="Unassembled WGS sequence"/>
</dbReference>
<comment type="caution">
    <text evidence="1">The sequence shown here is derived from an EMBL/GenBank/DDBJ whole genome shotgun (WGS) entry which is preliminary data.</text>
</comment>